<name>A0A540VID5_9CHLR</name>
<dbReference type="InterPro" id="IPR011576">
    <property type="entry name" value="Pyridox_Oxase_N"/>
</dbReference>
<organism evidence="3 4">
    <name type="scientific">Litorilinea aerophila</name>
    <dbReference type="NCBI Taxonomy" id="1204385"/>
    <lineage>
        <taxon>Bacteria</taxon>
        <taxon>Bacillati</taxon>
        <taxon>Chloroflexota</taxon>
        <taxon>Caldilineae</taxon>
        <taxon>Caldilineales</taxon>
        <taxon>Caldilineaceae</taxon>
        <taxon>Litorilinea</taxon>
    </lineage>
</organism>
<gene>
    <name evidence="3" type="ORF">FKZ61_06480</name>
</gene>
<dbReference type="SUPFAM" id="SSF50475">
    <property type="entry name" value="FMN-binding split barrel"/>
    <property type="match status" value="1"/>
</dbReference>
<keyword evidence="4" id="KW-1185">Reference proteome</keyword>
<evidence type="ECO:0000256" key="1">
    <source>
        <dbReference type="ARBA" id="ARBA00023002"/>
    </source>
</evidence>
<dbReference type="AlphaFoldDB" id="A0A540VID5"/>
<dbReference type="Pfam" id="PF01243">
    <property type="entry name" value="PNPOx_N"/>
    <property type="match status" value="1"/>
</dbReference>
<dbReference type="InterPro" id="IPR012349">
    <property type="entry name" value="Split_barrel_FMN-bd"/>
</dbReference>
<proteinExistence type="predicted"/>
<reference evidence="3 4" key="1">
    <citation type="submission" date="2019-06" db="EMBL/GenBank/DDBJ databases">
        <title>Genome sequence of Litorilinea aerophila BAA-2444.</title>
        <authorList>
            <person name="Maclea K.S."/>
            <person name="Maurais E.G."/>
            <person name="Iannazzi L.C."/>
        </authorList>
    </citation>
    <scope>NUCLEOTIDE SEQUENCE [LARGE SCALE GENOMIC DNA]</scope>
    <source>
        <strain evidence="3 4">ATCC BAA-2444</strain>
    </source>
</reference>
<dbReference type="PANTHER" id="PTHR35176:SF6">
    <property type="entry name" value="HEME OXYGENASE HI_0854-RELATED"/>
    <property type="match status" value="1"/>
</dbReference>
<dbReference type="InParanoid" id="A0A540VID5"/>
<feature type="domain" description="Pyridoxamine 5'-phosphate oxidase N-terminal" evidence="2">
    <location>
        <begin position="87"/>
        <end position="223"/>
    </location>
</feature>
<dbReference type="OrthoDB" id="159383at2"/>
<evidence type="ECO:0000313" key="3">
    <source>
        <dbReference type="EMBL" id="TQE96536.1"/>
    </source>
</evidence>
<dbReference type="PANTHER" id="PTHR35176">
    <property type="entry name" value="HEME OXYGENASE HI_0854-RELATED"/>
    <property type="match status" value="1"/>
</dbReference>
<dbReference type="EMBL" id="VIGC01000007">
    <property type="protein sequence ID" value="TQE96536.1"/>
    <property type="molecule type" value="Genomic_DNA"/>
</dbReference>
<evidence type="ECO:0000313" key="4">
    <source>
        <dbReference type="Proteomes" id="UP000317371"/>
    </source>
</evidence>
<dbReference type="Gene3D" id="2.30.110.10">
    <property type="entry name" value="Electron Transport, Fmn-binding Protein, Chain A"/>
    <property type="match status" value="1"/>
</dbReference>
<dbReference type="GO" id="GO:0070967">
    <property type="term" value="F:coenzyme F420 binding"/>
    <property type="evidence" value="ECO:0007669"/>
    <property type="project" value="TreeGrafter"/>
</dbReference>
<sequence>MPAPPSCTPPPIQAIGTACTRPAGWRSATASASRCCRPTGSRDRASAIWPADFASRLWTADFGPGRGSSVLNTNYQPPQKTGKLTPAERDEFLRHPWNARLATVTPQNTPYVVPVWYHYDPEEGCFYVVGRERSQYVAHIRHNPAVALHIADDFHLEHTRVLVEGQAQIVEGPTAPAESPTLQQLVDDMALRYMGEPGPGYARLTASRPRYLIRIVPQRWQSWTGGEWAAHYYR</sequence>
<dbReference type="GO" id="GO:0005829">
    <property type="term" value="C:cytosol"/>
    <property type="evidence" value="ECO:0007669"/>
    <property type="project" value="TreeGrafter"/>
</dbReference>
<dbReference type="InterPro" id="IPR052019">
    <property type="entry name" value="F420H2_bilvrd_red/Heme_oxyg"/>
</dbReference>
<dbReference type="GO" id="GO:0016627">
    <property type="term" value="F:oxidoreductase activity, acting on the CH-CH group of donors"/>
    <property type="evidence" value="ECO:0007669"/>
    <property type="project" value="TreeGrafter"/>
</dbReference>
<keyword evidence="1" id="KW-0560">Oxidoreductase</keyword>
<comment type="caution">
    <text evidence="3">The sequence shown here is derived from an EMBL/GenBank/DDBJ whole genome shotgun (WGS) entry which is preliminary data.</text>
</comment>
<accession>A0A540VID5</accession>
<dbReference type="Proteomes" id="UP000317371">
    <property type="component" value="Unassembled WGS sequence"/>
</dbReference>
<evidence type="ECO:0000259" key="2">
    <source>
        <dbReference type="Pfam" id="PF01243"/>
    </source>
</evidence>
<protein>
    <recommendedName>
        <fullName evidence="2">Pyridoxamine 5'-phosphate oxidase N-terminal domain-containing protein</fullName>
    </recommendedName>
</protein>